<feature type="coiled-coil region" evidence="1">
    <location>
        <begin position="45"/>
        <end position="72"/>
    </location>
</feature>
<evidence type="ECO:0008006" key="5">
    <source>
        <dbReference type="Google" id="ProtNLM"/>
    </source>
</evidence>
<keyword evidence="1" id="KW-0175">Coiled coil</keyword>
<evidence type="ECO:0000313" key="3">
    <source>
        <dbReference type="EMBL" id="MBL7630938.1"/>
    </source>
</evidence>
<dbReference type="Proteomes" id="UP000604475">
    <property type="component" value="Unassembled WGS sequence"/>
</dbReference>
<sequence>MALFRRQDRATAGTAETVPAPAGSADVPRETVAGQLSAGEAAFELREALGRIRELEHDLEAARREAGRAGAAGAGAAVDEVAEAIATPLAHLATQVALVRAGGGVLTVDDLAEAAGRLFRALERAGILLDGDVGAAAAFDPTRHLPPAGGEPAPGTAVVLRSPAVRVVGGRVVRRSTVTAGAGEAGGEAG</sequence>
<dbReference type="AlphaFoldDB" id="A0A937RQQ7"/>
<evidence type="ECO:0000256" key="2">
    <source>
        <dbReference type="SAM" id="MobiDB-lite"/>
    </source>
</evidence>
<reference evidence="3" key="1">
    <citation type="submission" date="2020-12" db="EMBL/GenBank/DDBJ databases">
        <title>Genomic characterization of non-nitrogen-fixing Frankia strains.</title>
        <authorList>
            <person name="Carlos-Shanley C."/>
            <person name="Guerra T."/>
            <person name="Hahn D."/>
        </authorList>
    </citation>
    <scope>NUCLEOTIDE SEQUENCE</scope>
    <source>
        <strain evidence="3">CN6</strain>
    </source>
</reference>
<gene>
    <name evidence="3" type="ORF">I7412_28000</name>
</gene>
<feature type="region of interest" description="Disordered" evidence="2">
    <location>
        <begin position="1"/>
        <end position="28"/>
    </location>
</feature>
<evidence type="ECO:0000256" key="1">
    <source>
        <dbReference type="SAM" id="Coils"/>
    </source>
</evidence>
<protein>
    <recommendedName>
        <fullName evidence="5">Nucleotide exchange factor GrpE</fullName>
    </recommendedName>
</protein>
<organism evidence="3 4">
    <name type="scientific">Frankia nepalensis</name>
    <dbReference type="NCBI Taxonomy" id="1836974"/>
    <lineage>
        <taxon>Bacteria</taxon>
        <taxon>Bacillati</taxon>
        <taxon>Actinomycetota</taxon>
        <taxon>Actinomycetes</taxon>
        <taxon>Frankiales</taxon>
        <taxon>Frankiaceae</taxon>
        <taxon>Frankia</taxon>
    </lineage>
</organism>
<keyword evidence="4" id="KW-1185">Reference proteome</keyword>
<accession>A0A937RQQ7</accession>
<name>A0A937RQQ7_9ACTN</name>
<evidence type="ECO:0000313" key="4">
    <source>
        <dbReference type="Proteomes" id="UP000604475"/>
    </source>
</evidence>
<dbReference type="EMBL" id="JAEACQ010000256">
    <property type="protein sequence ID" value="MBL7630938.1"/>
    <property type="molecule type" value="Genomic_DNA"/>
</dbReference>
<comment type="caution">
    <text evidence="3">The sequence shown here is derived from an EMBL/GenBank/DDBJ whole genome shotgun (WGS) entry which is preliminary data.</text>
</comment>
<proteinExistence type="predicted"/>
<dbReference type="RefSeq" id="WP_203001832.1">
    <property type="nucleotide sequence ID" value="NZ_JADWYU010000116.1"/>
</dbReference>